<reference evidence="2 3" key="1">
    <citation type="submission" date="2013-03" db="EMBL/GenBank/DDBJ databases">
        <title>Draft genome sequence of Gracibacillus halophilus YIM-C55.5, a moderately halophilic and thermophilic organism from the Xiaochaidamu salt lake.</title>
        <authorList>
            <person name="Sugumar T."/>
            <person name="Polireddy D.R."/>
            <person name="Antony A."/>
            <person name="Madhava Y.R."/>
            <person name="Sivakumar N."/>
        </authorList>
    </citation>
    <scope>NUCLEOTIDE SEQUENCE [LARGE SCALE GENOMIC DNA]</scope>
    <source>
        <strain evidence="2 3">YIM-C55.5</strain>
    </source>
</reference>
<dbReference type="PATRIC" id="fig|1308866.3.peg.71"/>
<dbReference type="RefSeq" id="WP_003462575.1">
    <property type="nucleotide sequence ID" value="NZ_APML01000003.1"/>
</dbReference>
<protein>
    <recommendedName>
        <fullName evidence="4">Flagellar protein</fullName>
    </recommendedName>
</protein>
<feature type="compositionally biased region" description="Basic and acidic residues" evidence="1">
    <location>
        <begin position="112"/>
        <end position="129"/>
    </location>
</feature>
<feature type="region of interest" description="Disordered" evidence="1">
    <location>
        <begin position="112"/>
        <end position="137"/>
    </location>
</feature>
<accession>N4WGK6</accession>
<organism evidence="2 3">
    <name type="scientific">Gracilibacillus halophilus YIM-C55.5</name>
    <dbReference type="NCBI Taxonomy" id="1308866"/>
    <lineage>
        <taxon>Bacteria</taxon>
        <taxon>Bacillati</taxon>
        <taxon>Bacillota</taxon>
        <taxon>Bacilli</taxon>
        <taxon>Bacillales</taxon>
        <taxon>Bacillaceae</taxon>
        <taxon>Gracilibacillus</taxon>
    </lineage>
</organism>
<dbReference type="OrthoDB" id="1739831at2"/>
<gene>
    <name evidence="2" type="ORF">J416_00339</name>
</gene>
<evidence type="ECO:0000313" key="2">
    <source>
        <dbReference type="EMBL" id="ENH98389.1"/>
    </source>
</evidence>
<dbReference type="EMBL" id="APML01000003">
    <property type="protein sequence ID" value="ENH98389.1"/>
    <property type="molecule type" value="Genomic_DNA"/>
</dbReference>
<evidence type="ECO:0000256" key="1">
    <source>
        <dbReference type="SAM" id="MobiDB-lite"/>
    </source>
</evidence>
<proteinExistence type="predicted"/>
<evidence type="ECO:0008006" key="4">
    <source>
        <dbReference type="Google" id="ProtNLM"/>
    </source>
</evidence>
<dbReference type="Proteomes" id="UP000012283">
    <property type="component" value="Unassembled WGS sequence"/>
</dbReference>
<dbReference type="InterPro" id="IPR022258">
    <property type="entry name" value="Flagellar_operon_YvyF"/>
</dbReference>
<keyword evidence="3" id="KW-1185">Reference proteome</keyword>
<name>N4WGK6_9BACI</name>
<dbReference type="STRING" id="1308866.J416_00339"/>
<dbReference type="NCBIfam" id="TIGR03826">
    <property type="entry name" value="YvyF"/>
    <property type="match status" value="1"/>
</dbReference>
<dbReference type="eggNOG" id="ENOG5032TKA">
    <property type="taxonomic scope" value="Bacteria"/>
</dbReference>
<sequence>MGELMNCARCDQLFVKTTKPICQDCIKEEEEKFQIVYNFLRVRDNRKATIPEIVEATDVEEDLILQFVKENRLRPSKFPNLSYPCERCGEPIGSGKICENCSDELSSELHQQEEIEQVKKRNEDEERQRVRTYFTRK</sequence>
<evidence type="ECO:0000313" key="3">
    <source>
        <dbReference type="Proteomes" id="UP000012283"/>
    </source>
</evidence>
<dbReference type="AlphaFoldDB" id="N4WGK6"/>
<comment type="caution">
    <text evidence="2">The sequence shown here is derived from an EMBL/GenBank/DDBJ whole genome shotgun (WGS) entry which is preliminary data.</text>
</comment>